<dbReference type="EMBL" id="RCZG01000003">
    <property type="protein sequence ID" value="TPG35287.1"/>
    <property type="molecule type" value="Genomic_DNA"/>
</dbReference>
<evidence type="ECO:0000313" key="9">
    <source>
        <dbReference type="Proteomes" id="UP000320095"/>
    </source>
</evidence>
<dbReference type="Gene3D" id="3.40.50.150">
    <property type="entry name" value="Vaccinia Virus protein VP39"/>
    <property type="match status" value="1"/>
</dbReference>
<evidence type="ECO:0000256" key="6">
    <source>
        <dbReference type="HAMAP-Rule" id="MF_00074"/>
    </source>
</evidence>
<dbReference type="InterPro" id="IPR029063">
    <property type="entry name" value="SAM-dependent_MTases_sf"/>
</dbReference>
<keyword evidence="1 6" id="KW-0963">Cytoplasm</keyword>
<dbReference type="Pfam" id="PF02527">
    <property type="entry name" value="GidB"/>
    <property type="match status" value="1"/>
</dbReference>
<organism evidence="8 9">
    <name type="scientific">Mycolicibacterium hodleri</name>
    <dbReference type="NCBI Taxonomy" id="49897"/>
    <lineage>
        <taxon>Bacteria</taxon>
        <taxon>Bacillati</taxon>
        <taxon>Actinomycetota</taxon>
        <taxon>Actinomycetes</taxon>
        <taxon>Mycobacteriales</taxon>
        <taxon>Mycobacteriaceae</taxon>
        <taxon>Mycolicibacterium</taxon>
    </lineage>
</organism>
<feature type="binding site" evidence="6">
    <location>
        <position position="145"/>
    </location>
    <ligand>
        <name>S-adenosyl-L-methionine</name>
        <dbReference type="ChEBI" id="CHEBI:59789"/>
    </ligand>
</feature>
<dbReference type="GO" id="GO:0070043">
    <property type="term" value="F:rRNA (guanine-N7-)-methyltransferase activity"/>
    <property type="evidence" value="ECO:0007669"/>
    <property type="project" value="UniProtKB-UniRule"/>
</dbReference>
<evidence type="ECO:0000256" key="4">
    <source>
        <dbReference type="ARBA" id="ARBA00022679"/>
    </source>
</evidence>
<feature type="compositionally biased region" description="Basic residues" evidence="7">
    <location>
        <begin position="242"/>
        <end position="252"/>
    </location>
</feature>
<dbReference type="Proteomes" id="UP000320095">
    <property type="component" value="Unassembled WGS sequence"/>
</dbReference>
<feature type="compositionally biased region" description="Basic and acidic residues" evidence="7">
    <location>
        <begin position="231"/>
        <end position="241"/>
    </location>
</feature>
<keyword evidence="3 6" id="KW-0489">Methyltransferase</keyword>
<evidence type="ECO:0000256" key="5">
    <source>
        <dbReference type="ARBA" id="ARBA00022691"/>
    </source>
</evidence>
<dbReference type="InterPro" id="IPR003682">
    <property type="entry name" value="rRNA_ssu_MeTfrase_G"/>
</dbReference>
<comment type="similarity">
    <text evidence="6">Belongs to the methyltransferase superfamily. RNA methyltransferase RsmG family.</text>
</comment>
<dbReference type="EC" id="2.1.1.-" evidence="6"/>
<comment type="caution">
    <text evidence="6">Lacks conserved residue(s) required for the propagation of feature annotation.</text>
</comment>
<feature type="binding site" evidence="6">
    <location>
        <position position="77"/>
    </location>
    <ligand>
        <name>S-adenosyl-L-methionine</name>
        <dbReference type="ChEBI" id="CHEBI:59789"/>
    </ligand>
</feature>
<keyword evidence="9" id="KW-1185">Reference proteome</keyword>
<evidence type="ECO:0000256" key="7">
    <source>
        <dbReference type="SAM" id="MobiDB-lite"/>
    </source>
</evidence>
<dbReference type="OrthoDB" id="9808773at2"/>
<feature type="binding site" evidence="6">
    <location>
        <begin position="127"/>
        <end position="128"/>
    </location>
    <ligand>
        <name>S-adenosyl-L-methionine</name>
        <dbReference type="ChEBI" id="CHEBI:59789"/>
    </ligand>
</feature>
<dbReference type="CDD" id="cd02440">
    <property type="entry name" value="AdoMet_MTases"/>
    <property type="match status" value="1"/>
</dbReference>
<evidence type="ECO:0000256" key="1">
    <source>
        <dbReference type="ARBA" id="ARBA00022490"/>
    </source>
</evidence>
<protein>
    <recommendedName>
        <fullName evidence="6">Ribosomal RNA small subunit methyltransferase G</fullName>
        <ecNumber evidence="6">2.1.1.-</ecNumber>
    </recommendedName>
    <alternativeName>
        <fullName evidence="6">16S rRNA 7-methylguanosine methyltransferase</fullName>
        <shortName evidence="6">16S rRNA m7G methyltransferase</shortName>
    </alternativeName>
</protein>
<comment type="subcellular location">
    <subcellularLocation>
        <location evidence="6">Cytoplasm</location>
    </subcellularLocation>
</comment>
<name>A0A502ECY2_9MYCO</name>
<comment type="caution">
    <text evidence="8">The sequence shown here is derived from an EMBL/GenBank/DDBJ whole genome shotgun (WGS) entry which is preliminary data.</text>
</comment>
<dbReference type="AlphaFoldDB" id="A0A502ECY2"/>
<dbReference type="SUPFAM" id="SSF53335">
    <property type="entry name" value="S-adenosyl-L-methionine-dependent methyltransferases"/>
    <property type="match status" value="1"/>
</dbReference>
<keyword evidence="5 6" id="KW-0949">S-adenosyl-L-methionine</keyword>
<comment type="function">
    <text evidence="6">Specifically methylates the N7 position of a guanine in 16S rRNA.</text>
</comment>
<dbReference type="PANTHER" id="PTHR31760:SF0">
    <property type="entry name" value="S-ADENOSYL-L-METHIONINE-DEPENDENT METHYLTRANSFERASES SUPERFAMILY PROTEIN"/>
    <property type="match status" value="1"/>
</dbReference>
<sequence length="252" mass="26811">MFHVKHGEAPPAPQAASAIFGERLEIAVEYAAILAGSGIERGLIGPGEVARLWDRHILNSGVVGELLATGERVADVGSGAGLPGIPLAIARSDVSVTLVEPLLRRADFLHEAVELLGLPVTVIRGRAEERAVQDAAGEINVVTSRAVASLDKLTRWCLPLLLPGGRMLALKGERASAEVEEHRRVMNSLGAVDVKVMECGVNYLTPPVTVVVATRGSRPGGGGTQLASLVRKPDRTQDRRTSRPKRPTRRSK</sequence>
<feature type="region of interest" description="Disordered" evidence="7">
    <location>
        <begin position="215"/>
        <end position="252"/>
    </location>
</feature>
<dbReference type="PANTHER" id="PTHR31760">
    <property type="entry name" value="S-ADENOSYL-L-METHIONINE-DEPENDENT METHYLTRANSFERASES SUPERFAMILY PROTEIN"/>
    <property type="match status" value="1"/>
</dbReference>
<dbReference type="RefSeq" id="WP_140689935.1">
    <property type="nucleotide sequence ID" value="NZ_RCZG01000003.1"/>
</dbReference>
<feature type="binding site" evidence="6">
    <location>
        <position position="82"/>
    </location>
    <ligand>
        <name>S-adenosyl-L-methionine</name>
        <dbReference type="ChEBI" id="CHEBI:59789"/>
    </ligand>
</feature>
<evidence type="ECO:0000256" key="2">
    <source>
        <dbReference type="ARBA" id="ARBA00022552"/>
    </source>
</evidence>
<keyword evidence="4 6" id="KW-0808">Transferase</keyword>
<dbReference type="GO" id="GO:0005829">
    <property type="term" value="C:cytosol"/>
    <property type="evidence" value="ECO:0007669"/>
    <property type="project" value="TreeGrafter"/>
</dbReference>
<evidence type="ECO:0000256" key="3">
    <source>
        <dbReference type="ARBA" id="ARBA00022603"/>
    </source>
</evidence>
<dbReference type="HAMAP" id="MF_00074">
    <property type="entry name" value="16SrRNA_methyltr_G"/>
    <property type="match status" value="1"/>
</dbReference>
<keyword evidence="2 6" id="KW-0698">rRNA processing</keyword>
<dbReference type="NCBIfam" id="TIGR00138">
    <property type="entry name" value="rsmG_gidB"/>
    <property type="match status" value="1"/>
</dbReference>
<proteinExistence type="inferred from homology"/>
<reference evidence="8 9" key="1">
    <citation type="journal article" date="2019" name="Environ. Microbiol.">
        <title>Species interactions and distinct microbial communities in high Arctic permafrost affected cryosols are associated with the CH4 and CO2 gas fluxes.</title>
        <authorList>
            <person name="Altshuler I."/>
            <person name="Hamel J."/>
            <person name="Turney S."/>
            <person name="Magnuson E."/>
            <person name="Levesque R."/>
            <person name="Greer C."/>
            <person name="Whyte L.G."/>
        </authorList>
    </citation>
    <scope>NUCLEOTIDE SEQUENCE [LARGE SCALE GENOMIC DNA]</scope>
    <source>
        <strain evidence="8 9">S5.20</strain>
    </source>
</reference>
<evidence type="ECO:0000313" key="8">
    <source>
        <dbReference type="EMBL" id="TPG35287.1"/>
    </source>
</evidence>
<gene>
    <name evidence="6 8" type="primary">rsmG</name>
    <name evidence="8" type="ORF">EAH80_09975</name>
</gene>
<accession>A0A502ECY2</accession>